<protein>
    <submittedName>
        <fullName evidence="3">Aste57867_14603 protein</fullName>
    </submittedName>
</protein>
<dbReference type="Proteomes" id="UP000332933">
    <property type="component" value="Unassembled WGS sequence"/>
</dbReference>
<dbReference type="Pfam" id="PF14494">
    <property type="entry name" value="DUF4436"/>
    <property type="match status" value="1"/>
</dbReference>
<dbReference type="EMBL" id="CAADRA010005584">
    <property type="protein sequence ID" value="VFT91422.1"/>
    <property type="molecule type" value="Genomic_DNA"/>
</dbReference>
<feature type="transmembrane region" description="Helical" evidence="1">
    <location>
        <begin position="231"/>
        <end position="257"/>
    </location>
</feature>
<name>A0A485L138_9STRA</name>
<keyword evidence="1" id="KW-0472">Membrane</keyword>
<dbReference type="OrthoDB" id="2923771at2759"/>
<keyword evidence="4" id="KW-1185">Reference proteome</keyword>
<sequence>MPQLPGFGVMGSPSSPFIGATRPDKRLQLQLVTIGALLVFFLGIAIPFMLTQAKTENRVHGFEVIYSQPRKSRNLDSILPLTTVIAAVSTDNYEISISTTLGTLPGSLASAHSLLKAFRVQAGPGVMVVTPKTTNIKLPLISKIPLIKGSAAWYPFDKYTTKVVFEAFVGTSPFMGHQAEPIELAINMTTAENFNWRYKVRKTMPEDFNDDIVVGAPGSPLTIEVSRKFNVYAALVFVCVWSVTVAVGYIGSCAVIWKHRPPDNPIIFVSALFAVPTIRNMLPGSPPFGALISDSRNDI</sequence>
<accession>A0A485L138</accession>
<evidence type="ECO:0000313" key="3">
    <source>
        <dbReference type="EMBL" id="VFT91422.1"/>
    </source>
</evidence>
<gene>
    <name evidence="3" type="primary">Aste57867_14603</name>
    <name evidence="2" type="ORF">As57867_014549</name>
    <name evidence="3" type="ORF">ASTE57867_14603</name>
</gene>
<keyword evidence="1" id="KW-1133">Transmembrane helix</keyword>
<evidence type="ECO:0000256" key="1">
    <source>
        <dbReference type="SAM" id="Phobius"/>
    </source>
</evidence>
<reference evidence="2" key="2">
    <citation type="submission" date="2019-06" db="EMBL/GenBank/DDBJ databases">
        <title>Genomics analysis of Aphanomyces spp. identifies a new class of oomycete effector associated with host adaptation.</title>
        <authorList>
            <person name="Gaulin E."/>
        </authorList>
    </citation>
    <scope>NUCLEOTIDE SEQUENCE</scope>
    <source>
        <strain evidence="2">CBS 578.67</strain>
    </source>
</reference>
<reference evidence="3 4" key="1">
    <citation type="submission" date="2019-03" db="EMBL/GenBank/DDBJ databases">
        <authorList>
            <person name="Gaulin E."/>
            <person name="Dumas B."/>
        </authorList>
    </citation>
    <scope>NUCLEOTIDE SEQUENCE [LARGE SCALE GENOMIC DNA]</scope>
    <source>
        <strain evidence="3">CBS 568.67</strain>
    </source>
</reference>
<evidence type="ECO:0000313" key="2">
    <source>
        <dbReference type="EMBL" id="KAF0694521.1"/>
    </source>
</evidence>
<dbReference type="InterPro" id="IPR027948">
    <property type="entry name" value="DUF4436"/>
</dbReference>
<feature type="transmembrane region" description="Helical" evidence="1">
    <location>
        <begin position="29"/>
        <end position="50"/>
    </location>
</feature>
<dbReference type="AlphaFoldDB" id="A0A485L138"/>
<keyword evidence="1" id="KW-0812">Transmembrane</keyword>
<dbReference type="EMBL" id="VJMH01005563">
    <property type="protein sequence ID" value="KAF0694521.1"/>
    <property type="molecule type" value="Genomic_DNA"/>
</dbReference>
<proteinExistence type="predicted"/>
<organism evidence="3 4">
    <name type="scientific">Aphanomyces stellatus</name>
    <dbReference type="NCBI Taxonomy" id="120398"/>
    <lineage>
        <taxon>Eukaryota</taxon>
        <taxon>Sar</taxon>
        <taxon>Stramenopiles</taxon>
        <taxon>Oomycota</taxon>
        <taxon>Saprolegniomycetes</taxon>
        <taxon>Saprolegniales</taxon>
        <taxon>Verrucalvaceae</taxon>
        <taxon>Aphanomyces</taxon>
    </lineage>
</organism>
<evidence type="ECO:0000313" key="4">
    <source>
        <dbReference type="Proteomes" id="UP000332933"/>
    </source>
</evidence>